<name>A0A9D9IZU8_9BACT</name>
<protein>
    <submittedName>
        <fullName evidence="1">YbbR-like domain-containing protein</fullName>
    </submittedName>
</protein>
<reference evidence="1" key="1">
    <citation type="submission" date="2020-10" db="EMBL/GenBank/DDBJ databases">
        <authorList>
            <person name="Gilroy R."/>
        </authorList>
    </citation>
    <scope>NUCLEOTIDE SEQUENCE</scope>
    <source>
        <strain evidence="1">B3-2255</strain>
    </source>
</reference>
<sequence>MFRNLVRRFKNRAGRDWQILLVSLLLAFFVWLIYTLSGEYSAFLEYELVATSEINGHSDRSSTSATMIIRGKANGFYIIRRRIYKSVPMEINVAPELWKKSDTDDELFYLTEDAMRELMPSIGLQNVGLEYFVTSRLEFRFTKEQYKKVPVVPNAVVECRPQYMQIGDITVEPDSVLVYGTVSDLSRINYVHTETVYAEDLDGDKDGVVSLMTPPGLRLSEKMVHYTVSVSRYVEMKSTVNLSVVNLPAGERAILLPSRVTIIYRVPFPYQNADETGFAAGIDYNDISRMNGMEMPVRLFSSPRGILSYRFQPPVVDFIEHE</sequence>
<dbReference type="InterPro" id="IPR012505">
    <property type="entry name" value="YbbR"/>
</dbReference>
<proteinExistence type="predicted"/>
<dbReference type="EMBL" id="JADILY010000023">
    <property type="protein sequence ID" value="MBO8481179.1"/>
    <property type="molecule type" value="Genomic_DNA"/>
</dbReference>
<dbReference type="Gene3D" id="2.170.120.40">
    <property type="entry name" value="YbbR-like domain"/>
    <property type="match status" value="1"/>
</dbReference>
<evidence type="ECO:0000313" key="1">
    <source>
        <dbReference type="EMBL" id="MBO8481179.1"/>
    </source>
</evidence>
<organism evidence="1 2">
    <name type="scientific">Candidatus Merdivivens faecigallinarum</name>
    <dbReference type="NCBI Taxonomy" id="2840871"/>
    <lineage>
        <taxon>Bacteria</taxon>
        <taxon>Pseudomonadati</taxon>
        <taxon>Bacteroidota</taxon>
        <taxon>Bacteroidia</taxon>
        <taxon>Bacteroidales</taxon>
        <taxon>Muribaculaceae</taxon>
        <taxon>Muribaculaceae incertae sedis</taxon>
        <taxon>Candidatus Merdivivens</taxon>
    </lineage>
</organism>
<dbReference type="Proteomes" id="UP000823772">
    <property type="component" value="Unassembled WGS sequence"/>
</dbReference>
<dbReference type="Pfam" id="PF07949">
    <property type="entry name" value="YbbR"/>
    <property type="match status" value="1"/>
</dbReference>
<dbReference type="AlphaFoldDB" id="A0A9D9IZU8"/>
<accession>A0A9D9IZU8</accession>
<comment type="caution">
    <text evidence="1">The sequence shown here is derived from an EMBL/GenBank/DDBJ whole genome shotgun (WGS) entry which is preliminary data.</text>
</comment>
<gene>
    <name evidence="1" type="ORF">IAC87_01370</name>
</gene>
<evidence type="ECO:0000313" key="2">
    <source>
        <dbReference type="Proteomes" id="UP000823772"/>
    </source>
</evidence>
<reference evidence="1" key="2">
    <citation type="journal article" date="2021" name="PeerJ">
        <title>Extensive microbial diversity within the chicken gut microbiome revealed by metagenomics and culture.</title>
        <authorList>
            <person name="Gilroy R."/>
            <person name="Ravi A."/>
            <person name="Getino M."/>
            <person name="Pursley I."/>
            <person name="Horton D.L."/>
            <person name="Alikhan N.F."/>
            <person name="Baker D."/>
            <person name="Gharbi K."/>
            <person name="Hall N."/>
            <person name="Watson M."/>
            <person name="Adriaenssens E.M."/>
            <person name="Foster-Nyarko E."/>
            <person name="Jarju S."/>
            <person name="Secka A."/>
            <person name="Antonio M."/>
            <person name="Oren A."/>
            <person name="Chaudhuri R.R."/>
            <person name="La Ragione R."/>
            <person name="Hildebrand F."/>
            <person name="Pallen M.J."/>
        </authorList>
    </citation>
    <scope>NUCLEOTIDE SEQUENCE</scope>
    <source>
        <strain evidence="1">B3-2255</strain>
    </source>
</reference>